<evidence type="ECO:0000256" key="4">
    <source>
        <dbReference type="SAM" id="MobiDB-lite"/>
    </source>
</evidence>
<dbReference type="EMBL" id="JADCNM010000003">
    <property type="protein sequence ID" value="KAG0490477.1"/>
    <property type="molecule type" value="Genomic_DNA"/>
</dbReference>
<evidence type="ECO:0000259" key="5">
    <source>
        <dbReference type="PROSITE" id="PS51649"/>
    </source>
</evidence>
<dbReference type="Pfam" id="PF03000">
    <property type="entry name" value="NPH3"/>
    <property type="match status" value="1"/>
</dbReference>
<protein>
    <recommendedName>
        <fullName evidence="5">NPH3 domain-containing protein</fullName>
    </recommendedName>
</protein>
<proteinExistence type="inferred from homology"/>
<comment type="similarity">
    <text evidence="2">Belongs to the NPH3 family.</text>
</comment>
<feature type="coiled-coil region" evidence="3">
    <location>
        <begin position="455"/>
        <end position="482"/>
    </location>
</feature>
<dbReference type="InterPro" id="IPR027356">
    <property type="entry name" value="NPH3_dom"/>
</dbReference>
<evidence type="ECO:0000313" key="7">
    <source>
        <dbReference type="Proteomes" id="UP000639772"/>
    </source>
</evidence>
<accession>A0A835V9I9</accession>
<gene>
    <name evidence="6" type="ORF">HPP92_007340</name>
</gene>
<keyword evidence="1" id="KW-0833">Ubl conjugation pathway</keyword>
<dbReference type="InterPro" id="IPR043454">
    <property type="entry name" value="NPH3/RPT2-like"/>
</dbReference>
<feature type="compositionally biased region" description="Basic residues" evidence="4">
    <location>
        <begin position="537"/>
        <end position="547"/>
    </location>
</feature>
<evidence type="ECO:0000256" key="3">
    <source>
        <dbReference type="SAM" id="Coils"/>
    </source>
</evidence>
<comment type="caution">
    <text evidence="6">The sequence shown here is derived from an EMBL/GenBank/DDBJ whole genome shotgun (WGS) entry which is preliminary data.</text>
</comment>
<reference evidence="6 7" key="1">
    <citation type="journal article" date="2020" name="Nat. Food">
        <title>A phased Vanilla planifolia genome enables genetic improvement of flavour and production.</title>
        <authorList>
            <person name="Hasing T."/>
            <person name="Tang H."/>
            <person name="Brym M."/>
            <person name="Khazi F."/>
            <person name="Huang T."/>
            <person name="Chambers A.H."/>
        </authorList>
    </citation>
    <scope>NUCLEOTIDE SEQUENCE [LARGE SCALE GENOMIC DNA]</scope>
    <source>
        <tissue evidence="6">Leaf</tissue>
    </source>
</reference>
<dbReference type="PANTHER" id="PTHR32370">
    <property type="entry name" value="OS12G0117600 PROTEIN"/>
    <property type="match status" value="1"/>
</dbReference>
<name>A0A835V9I9_VANPL</name>
<organism evidence="6 7">
    <name type="scientific">Vanilla planifolia</name>
    <name type="common">Vanilla</name>
    <dbReference type="NCBI Taxonomy" id="51239"/>
    <lineage>
        <taxon>Eukaryota</taxon>
        <taxon>Viridiplantae</taxon>
        <taxon>Streptophyta</taxon>
        <taxon>Embryophyta</taxon>
        <taxon>Tracheophyta</taxon>
        <taxon>Spermatophyta</taxon>
        <taxon>Magnoliopsida</taxon>
        <taxon>Liliopsida</taxon>
        <taxon>Asparagales</taxon>
        <taxon>Orchidaceae</taxon>
        <taxon>Vanilloideae</taxon>
        <taxon>Vanilleae</taxon>
        <taxon>Vanilla</taxon>
    </lineage>
</organism>
<dbReference type="Proteomes" id="UP000639772">
    <property type="component" value="Chromosome 3"/>
</dbReference>
<dbReference type="AlphaFoldDB" id="A0A835V9I9"/>
<dbReference type="PROSITE" id="PS51649">
    <property type="entry name" value="NPH3"/>
    <property type="match status" value="1"/>
</dbReference>
<feature type="region of interest" description="Disordered" evidence="4">
    <location>
        <begin position="515"/>
        <end position="547"/>
    </location>
</feature>
<dbReference type="OrthoDB" id="624345at2759"/>
<feature type="domain" description="NPH3" evidence="5">
    <location>
        <begin position="141"/>
        <end position="420"/>
    </location>
</feature>
<evidence type="ECO:0000256" key="1">
    <source>
        <dbReference type="ARBA" id="ARBA00022786"/>
    </source>
</evidence>
<dbReference type="GO" id="GO:0016567">
    <property type="term" value="P:protein ubiquitination"/>
    <property type="evidence" value="ECO:0007669"/>
    <property type="project" value="UniProtKB-UniPathway"/>
</dbReference>
<evidence type="ECO:0000313" key="6">
    <source>
        <dbReference type="EMBL" id="KAG0490477.1"/>
    </source>
</evidence>
<dbReference type="UniPathway" id="UPA00143"/>
<sequence>MVDSSACDLSRLELYNVPGGSMVFELAVKFCYGMGIEISTSNVANLRCIAEYLEMKEDYWEQNLIARTEAYLKERVFHSIENSLEVLCACSSLLPIAEEVDIINRCIDAVAVNASKEQLASGLARLECEGKSGKQEWECQDWWVEVLSMLSINFYQRVIAAMKKTGVRSDSIVASLIHYAQSSLKDMKKRPALDSDFTLGDEQRVVVETLVYLLSTEKITSVPLTFLFGMLRMAIELNASFSCRLELERRIGFQLEAATLDDLLIPSLRTNDSVFDIDTVHRILMNFLQRIEEEDSPESSQGGYESEVLRSPSHSSILKIGRLMDGYLAEIAPDPYLQLQKFMALIELLPDYARVIEDGLYRAVDIYLKAHPSLSESECKQLCKVIDCQKLSQEASNHAAQNDRLPVQMTVRVLYFEQLRLKSALSSSSADGSFSQRIIGSSGIPSAAVSPRDNYASLRRENRELKLEISRMRVRLSELEKEHAVMKAGMKEGKSGEHGRAFLTSLSRGIGKIGIFGPGNGKEHKSLRKSTAADGKNHRRRRRSSTS</sequence>
<keyword evidence="3" id="KW-0175">Coiled coil</keyword>
<evidence type="ECO:0000256" key="2">
    <source>
        <dbReference type="PROSITE-ProRule" id="PRU00982"/>
    </source>
</evidence>